<evidence type="ECO:0000313" key="2">
    <source>
        <dbReference type="Proteomes" id="UP000007800"/>
    </source>
</evidence>
<dbReference type="OMA" id="MDHGRRA"/>
<dbReference type="Proteomes" id="UP000007800">
    <property type="component" value="Unassembled WGS sequence"/>
</dbReference>
<dbReference type="EMBL" id="GG680918">
    <property type="protein sequence ID" value="EER05911.1"/>
    <property type="molecule type" value="Genomic_DNA"/>
</dbReference>
<dbReference type="OrthoDB" id="10588876at2759"/>
<evidence type="ECO:0000313" key="1">
    <source>
        <dbReference type="EMBL" id="EER05911.1"/>
    </source>
</evidence>
<reference evidence="1 2" key="1">
    <citation type="submission" date="2008-07" db="EMBL/GenBank/DDBJ databases">
        <authorList>
            <person name="El-Sayed N."/>
            <person name="Caler E."/>
            <person name="Inman J."/>
            <person name="Amedeo P."/>
            <person name="Hass B."/>
            <person name="Wortman J."/>
        </authorList>
    </citation>
    <scope>NUCLEOTIDE SEQUENCE [LARGE SCALE GENOMIC DNA]</scope>
    <source>
        <strain evidence="2">ATCC 50983 / TXsc</strain>
    </source>
</reference>
<keyword evidence="2" id="KW-1185">Reference proteome</keyword>
<accession>C5LBU0</accession>
<sequence length="233" mass="26341">MDHGRRASTLLNYLEKIRARAQRDVSLGVTPNALRANAEEKRRRNAARRVRRIVVEDSEEVHYPTHEPSEPSITELEDLRGERIEMIPSDETAVVEDAPIQSSEIRADADSGQRVKVVGGNRQVQSATLREWQDTVRELMGLIEEAEVNGMPEEELEELRRMVSVDLEEGWLVPVVEEMLNKLVDEEVVRLHAVLLRSAEGLSTVDNTPDNSTDAASSSLTEVEYLRMKYLVS</sequence>
<protein>
    <submittedName>
        <fullName evidence="1">Uncharacterized protein</fullName>
    </submittedName>
</protein>
<dbReference type="RefSeq" id="XP_002774095.1">
    <property type="nucleotide sequence ID" value="XM_002774049.1"/>
</dbReference>
<dbReference type="InParanoid" id="C5LBU0"/>
<dbReference type="AlphaFoldDB" id="C5LBU0"/>
<proteinExistence type="predicted"/>
<gene>
    <name evidence="1" type="ORF">Pmar_PMAR011969</name>
</gene>
<organism evidence="2">
    <name type="scientific">Perkinsus marinus (strain ATCC 50983 / TXsc)</name>
    <dbReference type="NCBI Taxonomy" id="423536"/>
    <lineage>
        <taxon>Eukaryota</taxon>
        <taxon>Sar</taxon>
        <taxon>Alveolata</taxon>
        <taxon>Perkinsozoa</taxon>
        <taxon>Perkinsea</taxon>
        <taxon>Perkinsida</taxon>
        <taxon>Perkinsidae</taxon>
        <taxon>Perkinsus</taxon>
    </lineage>
</organism>
<name>C5LBU0_PERM5</name>
<dbReference type="GeneID" id="9064640"/>